<dbReference type="Pfam" id="PF01546">
    <property type="entry name" value="Peptidase_M20"/>
    <property type="match status" value="1"/>
</dbReference>
<dbReference type="GO" id="GO:0019877">
    <property type="term" value="P:diaminopimelate biosynthetic process"/>
    <property type="evidence" value="ECO:0007669"/>
    <property type="project" value="UniProtKB-ARBA"/>
</dbReference>
<dbReference type="OrthoDB" id="9777385at2"/>
<evidence type="ECO:0000256" key="1">
    <source>
        <dbReference type="ARBA" id="ARBA00022801"/>
    </source>
</evidence>
<accession>A0A4P7QGT4</accession>
<keyword evidence="1 4" id="KW-0378">Hydrolase</keyword>
<dbReference type="InterPro" id="IPR017439">
    <property type="entry name" value="Amidohydrolase"/>
</dbReference>
<dbReference type="InterPro" id="IPR036264">
    <property type="entry name" value="Bact_exopeptidase_dim_dom"/>
</dbReference>
<evidence type="ECO:0000313" key="5">
    <source>
        <dbReference type="Proteomes" id="UP000296352"/>
    </source>
</evidence>
<dbReference type="Proteomes" id="UP000296352">
    <property type="component" value="Chromosome"/>
</dbReference>
<dbReference type="EC" id="3.-.-.-" evidence="4"/>
<dbReference type="InterPro" id="IPR002933">
    <property type="entry name" value="Peptidase_M20"/>
</dbReference>
<dbReference type="EMBL" id="CP039247">
    <property type="protein sequence ID" value="QCB28991.1"/>
    <property type="molecule type" value="Genomic_DNA"/>
</dbReference>
<dbReference type="Pfam" id="PF07687">
    <property type="entry name" value="M20_dimer"/>
    <property type="match status" value="1"/>
</dbReference>
<feature type="region of interest" description="Disordered" evidence="2">
    <location>
        <begin position="1"/>
        <end position="49"/>
    </location>
</feature>
<keyword evidence="5" id="KW-1185">Reference proteome</keyword>
<dbReference type="PANTHER" id="PTHR11014">
    <property type="entry name" value="PEPTIDASE M20 FAMILY MEMBER"/>
    <property type="match status" value="1"/>
</dbReference>
<dbReference type="Gene3D" id="3.40.630.10">
    <property type="entry name" value="Zn peptidases"/>
    <property type="match status" value="1"/>
</dbReference>
<proteinExistence type="predicted"/>
<gene>
    <name evidence="4" type="primary">yxeP3</name>
    <name evidence="4" type="ORF">CENDO_08605</name>
</gene>
<protein>
    <submittedName>
        <fullName evidence="4">Putative hydrolase YxeP</fullName>
        <ecNumber evidence="4">3.-.-.-</ecNumber>
    </submittedName>
</protein>
<dbReference type="SUPFAM" id="SSF55031">
    <property type="entry name" value="Bacterial exopeptidase dimerisation domain"/>
    <property type="match status" value="1"/>
</dbReference>
<feature type="region of interest" description="Disordered" evidence="2">
    <location>
        <begin position="458"/>
        <end position="491"/>
    </location>
</feature>
<dbReference type="SUPFAM" id="SSF53187">
    <property type="entry name" value="Zn-dependent exopeptidases"/>
    <property type="match status" value="1"/>
</dbReference>
<feature type="domain" description="Peptidase M20 dimerisation" evidence="3">
    <location>
        <begin position="253"/>
        <end position="349"/>
    </location>
</feature>
<dbReference type="Gene3D" id="3.30.70.360">
    <property type="match status" value="1"/>
</dbReference>
<dbReference type="GO" id="GO:0050118">
    <property type="term" value="F:N-acetyldiaminopimelate deacetylase activity"/>
    <property type="evidence" value="ECO:0007669"/>
    <property type="project" value="UniProtKB-ARBA"/>
</dbReference>
<sequence>MTTPQYPESTTPPVPVAGRRSAGPGRIHQTARVGQRPAPKNRQGQALPPLPVTSVKLEAGSSAQVFREAAAELLPEMQEMRRDLHQHPEIGLELPRTQAKVLEALAGLPLEITTGQDLDSVVAVLRGGQRGDHPASVLLRADMDALAVHERTGDPFASVNEYMHACGHDLHTAGLVGAAKILCRYREELAGDVIFMFQPGEEGPGGAAPMIEEGVLDAAGRRPVAAYGIHVGPQDYGTFHYISGPLMASSSNLSISVFGKGGHGSRPHDAVDPVAALCEIVTSLQTAVTRRFDALDPVVITVTNLWAGDGAFNAIPDRASLGATVRVLRDEQIDHVRQVITEVSSNIAAAHRCSAQVDFEMLYPTTKTNDRENRFAANVWSAMFGAENVMPFEAPMMASEDFGYVLAQVPGTFMWLGTANPNTPENQREWNHSPLARFDDRILGDQAAALAAVAFERLATEQEHPSPQTRAARQAARHPGEAQSPGTQAGE</sequence>
<evidence type="ECO:0000256" key="2">
    <source>
        <dbReference type="SAM" id="MobiDB-lite"/>
    </source>
</evidence>
<dbReference type="FunFam" id="3.30.70.360:FF:000001">
    <property type="entry name" value="N-acetyldiaminopimelate deacetylase"/>
    <property type="match status" value="1"/>
</dbReference>
<organism evidence="4 5">
    <name type="scientific">Corynebacterium endometrii</name>
    <dbReference type="NCBI Taxonomy" id="2488819"/>
    <lineage>
        <taxon>Bacteria</taxon>
        <taxon>Bacillati</taxon>
        <taxon>Actinomycetota</taxon>
        <taxon>Actinomycetes</taxon>
        <taxon>Mycobacteriales</taxon>
        <taxon>Corynebacteriaceae</taxon>
        <taxon>Corynebacterium</taxon>
    </lineage>
</organism>
<dbReference type="InterPro" id="IPR011650">
    <property type="entry name" value="Peptidase_M20_dimer"/>
</dbReference>
<evidence type="ECO:0000259" key="3">
    <source>
        <dbReference type="Pfam" id="PF07687"/>
    </source>
</evidence>
<dbReference type="PANTHER" id="PTHR11014:SF63">
    <property type="entry name" value="METALLOPEPTIDASE, PUTATIVE (AFU_ORTHOLOGUE AFUA_6G09600)-RELATED"/>
    <property type="match status" value="1"/>
</dbReference>
<dbReference type="CDD" id="cd03886">
    <property type="entry name" value="M20_Acy1"/>
    <property type="match status" value="1"/>
</dbReference>
<dbReference type="NCBIfam" id="TIGR01891">
    <property type="entry name" value="amidohydrolases"/>
    <property type="match status" value="1"/>
</dbReference>
<reference evidence="4 5" key="1">
    <citation type="submission" date="2019-04" db="EMBL/GenBank/DDBJ databases">
        <title>Corynebacterium endometrii sp. nov., isolated from the uterus of a cow with endometritis.</title>
        <authorList>
            <person name="Ballas P."/>
            <person name="Ruckert C."/>
            <person name="Wagener K."/>
            <person name="Drillich M."/>
            <person name="Kaempfer P."/>
            <person name="Busse H.-J."/>
            <person name="Ehling-Schulz M."/>
        </authorList>
    </citation>
    <scope>NUCLEOTIDE SEQUENCE [LARGE SCALE GENOMIC DNA]</scope>
    <source>
        <strain evidence="4 5">LMM-1653</strain>
    </source>
</reference>
<evidence type="ECO:0000313" key="4">
    <source>
        <dbReference type="EMBL" id="QCB28991.1"/>
    </source>
</evidence>
<dbReference type="KEGG" id="cee:CENDO_08605"/>
<name>A0A4P7QGT4_9CORY</name>
<dbReference type="AlphaFoldDB" id="A0A4P7QGT4"/>